<dbReference type="SMART" id="SM00225">
    <property type="entry name" value="BTB"/>
    <property type="match status" value="1"/>
</dbReference>
<evidence type="ECO:0000259" key="2">
    <source>
        <dbReference type="PROSITE" id="PS50144"/>
    </source>
</evidence>
<dbReference type="SMART" id="SM00061">
    <property type="entry name" value="MATH"/>
    <property type="match status" value="1"/>
</dbReference>
<dbReference type="Gene3D" id="3.30.710.10">
    <property type="entry name" value="Potassium Channel Kv1.1, Chain A"/>
    <property type="match status" value="1"/>
</dbReference>
<organism evidence="3 4">
    <name type="scientific">Pristionchus fissidentatus</name>
    <dbReference type="NCBI Taxonomy" id="1538716"/>
    <lineage>
        <taxon>Eukaryota</taxon>
        <taxon>Metazoa</taxon>
        <taxon>Ecdysozoa</taxon>
        <taxon>Nematoda</taxon>
        <taxon>Chromadorea</taxon>
        <taxon>Rhabditida</taxon>
        <taxon>Rhabditina</taxon>
        <taxon>Diplogasteromorpha</taxon>
        <taxon>Diplogasteroidea</taxon>
        <taxon>Neodiplogasteridae</taxon>
        <taxon>Pristionchus</taxon>
    </lineage>
</organism>
<keyword evidence="4" id="KW-1185">Reference proteome</keyword>
<dbReference type="SUPFAM" id="SSF49599">
    <property type="entry name" value="TRAF domain-like"/>
    <property type="match status" value="1"/>
</dbReference>
<evidence type="ECO:0000313" key="4">
    <source>
        <dbReference type="Proteomes" id="UP001432322"/>
    </source>
</evidence>
<dbReference type="EMBL" id="BTSY01000005">
    <property type="protein sequence ID" value="GMT29649.1"/>
    <property type="molecule type" value="Genomic_DNA"/>
</dbReference>
<name>A0AAV5WIN3_9BILA</name>
<accession>A0AAV5WIN3</accession>
<dbReference type="InterPro" id="IPR000210">
    <property type="entry name" value="BTB/POZ_dom"/>
</dbReference>
<dbReference type="SUPFAM" id="SSF54695">
    <property type="entry name" value="POZ domain"/>
    <property type="match status" value="1"/>
</dbReference>
<evidence type="ECO:0000259" key="1">
    <source>
        <dbReference type="PROSITE" id="PS50097"/>
    </source>
</evidence>
<reference evidence="3" key="1">
    <citation type="submission" date="2023-10" db="EMBL/GenBank/DDBJ databases">
        <title>Genome assembly of Pristionchus species.</title>
        <authorList>
            <person name="Yoshida K."/>
            <person name="Sommer R.J."/>
        </authorList>
    </citation>
    <scope>NUCLEOTIDE SEQUENCE</scope>
    <source>
        <strain evidence="3">RS5133</strain>
    </source>
</reference>
<evidence type="ECO:0000313" key="3">
    <source>
        <dbReference type="EMBL" id="GMT29649.1"/>
    </source>
</evidence>
<comment type="caution">
    <text evidence="3">The sequence shown here is derived from an EMBL/GenBank/DDBJ whole genome shotgun (WGS) entry which is preliminary data.</text>
</comment>
<dbReference type="CDD" id="cd18186">
    <property type="entry name" value="BTB_POZ_ZBTB_KLHL-like"/>
    <property type="match status" value="1"/>
</dbReference>
<dbReference type="Pfam" id="PF00651">
    <property type="entry name" value="BTB"/>
    <property type="match status" value="1"/>
</dbReference>
<dbReference type="InterPro" id="IPR002083">
    <property type="entry name" value="MATH/TRAF_dom"/>
</dbReference>
<feature type="domain" description="MATH" evidence="2">
    <location>
        <begin position="5"/>
        <end position="129"/>
    </location>
</feature>
<dbReference type="Proteomes" id="UP001432322">
    <property type="component" value="Unassembled WGS sequence"/>
</dbReference>
<dbReference type="PANTHER" id="PTHR47022">
    <property type="entry name" value="BTB AND MATH DOMAIN-CONTAINING PROTEIN 36-RELATED"/>
    <property type="match status" value="1"/>
</dbReference>
<protein>
    <recommendedName>
        <fullName evidence="5">BTB domain-containing protein</fullName>
    </recommendedName>
</protein>
<feature type="domain" description="BTB" evidence="1">
    <location>
        <begin position="153"/>
        <end position="223"/>
    </location>
</feature>
<dbReference type="AlphaFoldDB" id="A0AAV5WIN3"/>
<dbReference type="PROSITE" id="PS50144">
    <property type="entry name" value="MATH"/>
    <property type="match status" value="1"/>
</dbReference>
<gene>
    <name evidence="3" type="ORF">PFISCL1PPCAC_20946</name>
</gene>
<dbReference type="InterPro" id="IPR011333">
    <property type="entry name" value="SKP1/BTB/POZ_sf"/>
</dbReference>
<dbReference type="PANTHER" id="PTHR47022:SF1">
    <property type="entry name" value="BTB AND MATH DOMAIN-CONTAINING PROTEIN 36-RELATED"/>
    <property type="match status" value="1"/>
</dbReference>
<proteinExistence type="predicted"/>
<evidence type="ECO:0008006" key="5">
    <source>
        <dbReference type="Google" id="ProtNLM"/>
    </source>
</evidence>
<dbReference type="Pfam" id="PF22486">
    <property type="entry name" value="MATH_2"/>
    <property type="match status" value="1"/>
</dbReference>
<sequence length="312" mass="37015">MAVESAVLRWEFDNVSELTEDLRYSPILYIADLPWRIGVQRVHSSDDVSHLGVFLFCNEENEGNQWRVEHESTLELVNSDNWKYETKSIRKPFTSRDSEWGRKKFIDFERLLRDSGFTKDDKMTFVALIHVKKVEGITRPPAFDFTAYASNITNFTFVFDEKRLRVSKQFLAIHSSVFHSMFFSNQNYAYQYARDEKKLDNVTYEDFLELLRVLYSTGRKITYYSEKSLLELADRYEIYSVKAMVERYLMETEEISMFIKLERADRYKLNTLKKHCLSTFKSLTELKKLFDSSSFSHEMKAGICERMIDLIE</sequence>
<dbReference type="CDD" id="cd00121">
    <property type="entry name" value="MATH"/>
    <property type="match status" value="1"/>
</dbReference>
<dbReference type="Gene3D" id="2.60.210.10">
    <property type="entry name" value="Apoptosis, Tumor Necrosis Factor Receptor Associated Protein 2, Chain A"/>
    <property type="match status" value="1"/>
</dbReference>
<dbReference type="PROSITE" id="PS50097">
    <property type="entry name" value="BTB"/>
    <property type="match status" value="1"/>
</dbReference>
<dbReference type="InterPro" id="IPR008974">
    <property type="entry name" value="TRAF-like"/>
</dbReference>